<comment type="similarity">
    <text evidence="5">Belongs to the DEAD box helicase family. CshB subfamily.</text>
</comment>
<comment type="function">
    <text evidence="5">Probable DEAD-box RNA helicase. May work in conjunction with the cold shock proteins to ensure proper initiation of transcription at low and optimal temperatures.</text>
</comment>
<evidence type="ECO:0000256" key="7">
    <source>
        <dbReference type="SAM" id="MobiDB-lite"/>
    </source>
</evidence>
<dbReference type="InterPro" id="IPR014014">
    <property type="entry name" value="RNA_helicase_DEAD_Q_motif"/>
</dbReference>
<keyword evidence="3 5" id="KW-0347">Helicase</keyword>
<feature type="short sequence motif" description="Q motif" evidence="6">
    <location>
        <begin position="3"/>
        <end position="31"/>
    </location>
</feature>
<dbReference type="PANTHER" id="PTHR47963">
    <property type="entry name" value="DEAD-BOX ATP-DEPENDENT RNA HELICASE 47, MITOCHONDRIAL"/>
    <property type="match status" value="1"/>
</dbReference>
<dbReference type="Proteomes" id="UP001597244">
    <property type="component" value="Unassembled WGS sequence"/>
</dbReference>
<dbReference type="Pfam" id="PF00271">
    <property type="entry name" value="Helicase_C"/>
    <property type="match status" value="1"/>
</dbReference>
<evidence type="ECO:0000256" key="4">
    <source>
        <dbReference type="ARBA" id="ARBA00022840"/>
    </source>
</evidence>
<dbReference type="HAMAP" id="MF_01494">
    <property type="entry name" value="DEAD_helicase_CshB"/>
    <property type="match status" value="1"/>
</dbReference>
<dbReference type="PROSITE" id="PS51194">
    <property type="entry name" value="HELICASE_CTER"/>
    <property type="match status" value="1"/>
</dbReference>
<keyword evidence="5" id="KW-0346">Stress response</keyword>
<dbReference type="InterPro" id="IPR050547">
    <property type="entry name" value="DEAD_box_RNA_helicases"/>
</dbReference>
<dbReference type="CDD" id="cd00268">
    <property type="entry name" value="DEADc"/>
    <property type="match status" value="1"/>
</dbReference>
<evidence type="ECO:0000256" key="5">
    <source>
        <dbReference type="HAMAP-Rule" id="MF_01494"/>
    </source>
</evidence>
<gene>
    <name evidence="5" type="primary">cshB</name>
    <name evidence="11" type="ORF">ACFQ4L_06230</name>
</gene>
<comment type="catalytic activity">
    <reaction evidence="5">
        <text>ATP + H2O = ADP + phosphate + H(+)</text>
        <dbReference type="Rhea" id="RHEA:13065"/>
        <dbReference type="ChEBI" id="CHEBI:15377"/>
        <dbReference type="ChEBI" id="CHEBI:15378"/>
        <dbReference type="ChEBI" id="CHEBI:30616"/>
        <dbReference type="ChEBI" id="CHEBI:43474"/>
        <dbReference type="ChEBI" id="CHEBI:456216"/>
        <dbReference type="EC" id="3.6.4.13"/>
    </reaction>
</comment>
<dbReference type="EMBL" id="JBHTOF010000073">
    <property type="protein sequence ID" value="MFD1465676.1"/>
    <property type="molecule type" value="Genomic_DNA"/>
</dbReference>
<dbReference type="PROSITE" id="PS51192">
    <property type="entry name" value="HELICASE_ATP_BIND_1"/>
    <property type="match status" value="1"/>
</dbReference>
<evidence type="ECO:0000259" key="10">
    <source>
        <dbReference type="PROSITE" id="PS51195"/>
    </source>
</evidence>
<proteinExistence type="inferred from homology"/>
<dbReference type="InterPro" id="IPR014001">
    <property type="entry name" value="Helicase_ATP-bd"/>
</dbReference>
<evidence type="ECO:0000313" key="12">
    <source>
        <dbReference type="Proteomes" id="UP001597244"/>
    </source>
</evidence>
<organism evidence="11 12">
    <name type="scientific">Lapidilactobacillus mulanensis</name>
    <dbReference type="NCBI Taxonomy" id="2485999"/>
    <lineage>
        <taxon>Bacteria</taxon>
        <taxon>Bacillati</taxon>
        <taxon>Bacillota</taxon>
        <taxon>Bacilli</taxon>
        <taxon>Lactobacillales</taxon>
        <taxon>Lactobacillaceae</taxon>
        <taxon>Lapidilactobacillus</taxon>
    </lineage>
</organism>
<evidence type="ECO:0000313" key="11">
    <source>
        <dbReference type="EMBL" id="MFD1465676.1"/>
    </source>
</evidence>
<dbReference type="InterPro" id="IPR044742">
    <property type="entry name" value="DEAD/DEAH_RhlB"/>
</dbReference>
<dbReference type="Gene3D" id="3.40.50.300">
    <property type="entry name" value="P-loop containing nucleotide triphosphate hydrolases"/>
    <property type="match status" value="2"/>
</dbReference>
<dbReference type="GO" id="GO:0004386">
    <property type="term" value="F:helicase activity"/>
    <property type="evidence" value="ECO:0007669"/>
    <property type="project" value="UniProtKB-KW"/>
</dbReference>
<dbReference type="SUPFAM" id="SSF52540">
    <property type="entry name" value="P-loop containing nucleoside triphosphate hydrolases"/>
    <property type="match status" value="1"/>
</dbReference>
<feature type="domain" description="DEAD-box RNA helicase Q" evidence="10">
    <location>
        <begin position="3"/>
        <end position="31"/>
    </location>
</feature>
<evidence type="ECO:0000259" key="9">
    <source>
        <dbReference type="PROSITE" id="PS51194"/>
    </source>
</evidence>
<sequence length="448" mass="50687">MSTTFESFQLTESLQQGLKKIGFREPTPVQIQVIPTLLAGRDAIVESQTGSGKTHAFLLPLLSMLEKGHEFPQLVITAPSRELAAQTHELAKQLLEASGEEEWQMSLFVGGSDKERQIEKLHHQQPDIVVGTPGRILDLISSAALRVDHVRFLVIDEADMTLDMGFLKDVDAIASKMPANLQTAVFSATIPDKLQPFLRKYLQQPQQIILAPKTVINPDVDNWLFATRGKDKADLIYKLLTIGQPYLALVFANTKQTVDDLTDKLKADGLKVAKIHGGLEPRERRRVMKQVENLEYQYVVATDLAARGIDIPGVSLVINYEIPKDTEYFIHRVGRTGRNGLDGTAITLYSPEEESRVSEIESLGIKFTPKALQKDQIVDSYDRRRRTSRTATKEKLDPKMIGLVRKEQIKRKPGYRNKIKKAITRDRQQKRKIDARQEQRAVRKSHKR</sequence>
<reference evidence="12" key="1">
    <citation type="journal article" date="2019" name="Int. J. Syst. Evol. Microbiol.">
        <title>The Global Catalogue of Microorganisms (GCM) 10K type strain sequencing project: providing services to taxonomists for standard genome sequencing and annotation.</title>
        <authorList>
            <consortium name="The Broad Institute Genomics Platform"/>
            <consortium name="The Broad Institute Genome Sequencing Center for Infectious Disease"/>
            <person name="Wu L."/>
            <person name="Ma J."/>
        </authorList>
    </citation>
    <scope>NUCLEOTIDE SEQUENCE [LARGE SCALE GENOMIC DNA]</scope>
    <source>
        <strain evidence="12">CCM 8951</strain>
    </source>
</reference>
<dbReference type="RefSeq" id="WP_125578823.1">
    <property type="nucleotide sequence ID" value="NZ_JBHTOF010000073.1"/>
</dbReference>
<keyword evidence="12" id="KW-1185">Reference proteome</keyword>
<dbReference type="Pfam" id="PF00270">
    <property type="entry name" value="DEAD"/>
    <property type="match status" value="1"/>
</dbReference>
<keyword evidence="5" id="KW-0963">Cytoplasm</keyword>
<dbReference type="InterPro" id="IPR027417">
    <property type="entry name" value="P-loop_NTPase"/>
</dbReference>
<dbReference type="PROSITE" id="PS51195">
    <property type="entry name" value="Q_MOTIF"/>
    <property type="match status" value="1"/>
</dbReference>
<evidence type="ECO:0000259" key="8">
    <source>
        <dbReference type="PROSITE" id="PS51192"/>
    </source>
</evidence>
<evidence type="ECO:0000256" key="6">
    <source>
        <dbReference type="PROSITE-ProRule" id="PRU00552"/>
    </source>
</evidence>
<name>A0ABW4DPD6_9LACO</name>
<comment type="caution">
    <text evidence="11">The sequence shown here is derived from an EMBL/GenBank/DDBJ whole genome shotgun (WGS) entry which is preliminary data.</text>
</comment>
<feature type="domain" description="Helicase ATP-binding" evidence="8">
    <location>
        <begin position="34"/>
        <end position="208"/>
    </location>
</feature>
<dbReference type="InterPro" id="IPR011545">
    <property type="entry name" value="DEAD/DEAH_box_helicase_dom"/>
</dbReference>
<dbReference type="InterPro" id="IPR001650">
    <property type="entry name" value="Helicase_C-like"/>
</dbReference>
<dbReference type="GO" id="GO:0016787">
    <property type="term" value="F:hydrolase activity"/>
    <property type="evidence" value="ECO:0007669"/>
    <property type="project" value="UniProtKB-KW"/>
</dbReference>
<evidence type="ECO:0000256" key="1">
    <source>
        <dbReference type="ARBA" id="ARBA00022741"/>
    </source>
</evidence>
<feature type="region of interest" description="Disordered" evidence="7">
    <location>
        <begin position="407"/>
        <end position="448"/>
    </location>
</feature>
<dbReference type="InterPro" id="IPR030881">
    <property type="entry name" value="CshB"/>
</dbReference>
<evidence type="ECO:0000256" key="2">
    <source>
        <dbReference type="ARBA" id="ARBA00022801"/>
    </source>
</evidence>
<dbReference type="SMART" id="SM00487">
    <property type="entry name" value="DEXDc"/>
    <property type="match status" value="1"/>
</dbReference>
<dbReference type="SMART" id="SM00490">
    <property type="entry name" value="HELICc"/>
    <property type="match status" value="1"/>
</dbReference>
<keyword evidence="5" id="KW-0694">RNA-binding</keyword>
<feature type="domain" description="Helicase C-terminal" evidence="9">
    <location>
        <begin position="234"/>
        <end position="385"/>
    </location>
</feature>
<dbReference type="PANTHER" id="PTHR47963:SF1">
    <property type="entry name" value="DEAD-BOX ATP-DEPENDENT RNA HELICASE CSHB"/>
    <property type="match status" value="1"/>
</dbReference>
<comment type="subcellular location">
    <subcellularLocation>
        <location evidence="5">Cytoplasm</location>
    </subcellularLocation>
</comment>
<dbReference type="CDD" id="cd18787">
    <property type="entry name" value="SF2_C_DEAD"/>
    <property type="match status" value="1"/>
</dbReference>
<feature type="compositionally biased region" description="Basic and acidic residues" evidence="7">
    <location>
        <begin position="423"/>
        <end position="441"/>
    </location>
</feature>
<protein>
    <recommendedName>
        <fullName evidence="5">DEAD-box ATP-dependent RNA helicase CshB</fullName>
        <ecNumber evidence="5">3.6.4.13</ecNumber>
    </recommendedName>
</protein>
<keyword evidence="4 5" id="KW-0067">ATP-binding</keyword>
<keyword evidence="1 5" id="KW-0547">Nucleotide-binding</keyword>
<accession>A0ABW4DPD6</accession>
<keyword evidence="2 5" id="KW-0378">Hydrolase</keyword>
<dbReference type="EC" id="3.6.4.13" evidence="5"/>
<evidence type="ECO:0000256" key="3">
    <source>
        <dbReference type="ARBA" id="ARBA00022806"/>
    </source>
</evidence>
<feature type="compositionally biased region" description="Basic residues" evidence="7">
    <location>
        <begin position="408"/>
        <end position="422"/>
    </location>
</feature>